<gene>
    <name evidence="2" type="ORF">TU94_20150</name>
</gene>
<evidence type="ECO:0000313" key="3">
    <source>
        <dbReference type="Proteomes" id="UP000032234"/>
    </source>
</evidence>
<dbReference type="GO" id="GO:0003677">
    <property type="term" value="F:DNA binding"/>
    <property type="evidence" value="ECO:0007669"/>
    <property type="project" value="UniProtKB-KW"/>
</dbReference>
<dbReference type="Pfam" id="PF13560">
    <property type="entry name" value="HTH_31"/>
    <property type="match status" value="1"/>
</dbReference>
<accession>A0A0C5G5I2</accession>
<proteinExistence type="predicted"/>
<dbReference type="HOGENOM" id="CLU_055817_0_3_11"/>
<reference evidence="2 3" key="1">
    <citation type="submission" date="2015-02" db="EMBL/GenBank/DDBJ databases">
        <title>Genome sequence of thermotolerant Streptomyces cyaneogriseus subsp. Noncyanogenus NMWT1, the producer of nematocidal antibiotics nemadectin.</title>
        <authorList>
            <person name="Wang H."/>
            <person name="Li C."/>
            <person name="Xiang W."/>
            <person name="Wang X."/>
        </authorList>
    </citation>
    <scope>NUCLEOTIDE SEQUENCE [LARGE SCALE GENOMIC DNA]</scope>
    <source>
        <strain evidence="2 3">NMWT 1</strain>
    </source>
</reference>
<dbReference type="InterPro" id="IPR043917">
    <property type="entry name" value="DUF5753"/>
</dbReference>
<dbReference type="Pfam" id="PF19054">
    <property type="entry name" value="DUF5753"/>
    <property type="match status" value="1"/>
</dbReference>
<dbReference type="CDD" id="cd00093">
    <property type="entry name" value="HTH_XRE"/>
    <property type="match status" value="1"/>
</dbReference>
<dbReference type="SMART" id="SM00530">
    <property type="entry name" value="HTH_XRE"/>
    <property type="match status" value="1"/>
</dbReference>
<name>A0A0C5G5I2_9ACTN</name>
<dbReference type="AlphaFoldDB" id="A0A0C5G5I2"/>
<dbReference type="Proteomes" id="UP000032234">
    <property type="component" value="Chromosome"/>
</dbReference>
<dbReference type="SUPFAM" id="SSF47413">
    <property type="entry name" value="lambda repressor-like DNA-binding domains"/>
    <property type="match status" value="1"/>
</dbReference>
<dbReference type="STRING" id="477245.TU94_20150"/>
<keyword evidence="2" id="KW-0238">DNA-binding</keyword>
<dbReference type="KEGG" id="scw:TU94_20150"/>
<dbReference type="RefSeq" id="WP_044383323.1">
    <property type="nucleotide sequence ID" value="NZ_CP010849.1"/>
</dbReference>
<dbReference type="InterPro" id="IPR010982">
    <property type="entry name" value="Lambda_DNA-bd_dom_sf"/>
</dbReference>
<evidence type="ECO:0000259" key="1">
    <source>
        <dbReference type="PROSITE" id="PS50943"/>
    </source>
</evidence>
<dbReference type="Gene3D" id="1.10.260.40">
    <property type="entry name" value="lambda repressor-like DNA-binding domains"/>
    <property type="match status" value="1"/>
</dbReference>
<keyword evidence="3" id="KW-1185">Reference proteome</keyword>
<feature type="domain" description="HTH cro/C1-type" evidence="1">
    <location>
        <begin position="21"/>
        <end position="74"/>
    </location>
</feature>
<dbReference type="InterPro" id="IPR001387">
    <property type="entry name" value="Cro/C1-type_HTH"/>
</dbReference>
<dbReference type="PROSITE" id="PS50943">
    <property type="entry name" value="HTH_CROC1"/>
    <property type="match status" value="1"/>
</dbReference>
<evidence type="ECO:0000313" key="2">
    <source>
        <dbReference type="EMBL" id="AJP03449.1"/>
    </source>
</evidence>
<dbReference type="EMBL" id="CP010849">
    <property type="protein sequence ID" value="AJP03449.1"/>
    <property type="molecule type" value="Genomic_DNA"/>
</dbReference>
<organism evidence="2 3">
    <name type="scientific">Streptomyces cyaneogriseus subsp. noncyanogenus</name>
    <dbReference type="NCBI Taxonomy" id="477245"/>
    <lineage>
        <taxon>Bacteria</taxon>
        <taxon>Bacillati</taxon>
        <taxon>Actinomycetota</taxon>
        <taxon>Actinomycetes</taxon>
        <taxon>Kitasatosporales</taxon>
        <taxon>Streptomycetaceae</taxon>
        <taxon>Streptomyces</taxon>
    </lineage>
</organism>
<protein>
    <submittedName>
        <fullName evidence="2">DNA-binding protein</fullName>
    </submittedName>
</protein>
<sequence length="276" mass="30555">MVNRKELDPGTSPVAAFGQRLRHLRDERGWTQEELGARMGCTGTHISAVETGRRPPTQRFAISADRAFGTGDMFQRMVHALQNTALLEGFPEYVRQEIRAAELRLFELGIIPGLLQTPEYAAAIATGAVRRGAITEQQAEERLPLLAERQASLERTPPPFVYAVLDESCIRRPVGGAGVMAAQLDKLVAFAELPNTVLQVAPYELGERRPFDLPVTLLMLPDRSHIAYAESAQQGQLERDMRFVQPMLTAYHQLQAEALSQAATVAMIEQLRKGTP</sequence>
<dbReference type="OrthoDB" id="2897536at2"/>
<dbReference type="PATRIC" id="fig|477245.3.peg.4249"/>